<dbReference type="Pfam" id="PF25954">
    <property type="entry name" value="Beta-barrel_RND_2"/>
    <property type="match status" value="1"/>
</dbReference>
<dbReference type="Proteomes" id="UP000548726">
    <property type="component" value="Unassembled WGS sequence"/>
</dbReference>
<evidence type="ECO:0000313" key="3">
    <source>
        <dbReference type="EMBL" id="GFE93847.1"/>
    </source>
</evidence>
<organism evidence="3 4">
    <name type="scientific">Acetobacter persici</name>
    <dbReference type="NCBI Taxonomy" id="1076596"/>
    <lineage>
        <taxon>Bacteria</taxon>
        <taxon>Pseudomonadati</taxon>
        <taxon>Pseudomonadota</taxon>
        <taxon>Alphaproteobacteria</taxon>
        <taxon>Acetobacterales</taxon>
        <taxon>Acetobacteraceae</taxon>
        <taxon>Acetobacter</taxon>
    </lineage>
</organism>
<accession>A0A6V8I9V2</accession>
<dbReference type="EMBL" id="BLJP01000007">
    <property type="protein sequence ID" value="GFE93847.1"/>
    <property type="molecule type" value="Genomic_DNA"/>
</dbReference>
<dbReference type="Gene3D" id="2.40.50.100">
    <property type="match status" value="1"/>
</dbReference>
<dbReference type="PANTHER" id="PTHR30386">
    <property type="entry name" value="MEMBRANE FUSION SUBUNIT OF EMRAB-TOLC MULTIDRUG EFFLUX PUMP"/>
    <property type="match status" value="1"/>
</dbReference>
<dbReference type="InterPro" id="IPR058792">
    <property type="entry name" value="Beta-barrel_RND_2"/>
</dbReference>
<dbReference type="PANTHER" id="PTHR30386:SF24">
    <property type="entry name" value="MULTIDRUG RESISTANCE EFFLUX PUMP"/>
    <property type="match status" value="1"/>
</dbReference>
<dbReference type="Gene3D" id="1.10.287.470">
    <property type="entry name" value="Helix hairpin bin"/>
    <property type="match status" value="1"/>
</dbReference>
<dbReference type="GO" id="GO:0055085">
    <property type="term" value="P:transmembrane transport"/>
    <property type="evidence" value="ECO:0007669"/>
    <property type="project" value="InterPro"/>
</dbReference>
<feature type="domain" description="Multidrug resistance protein MdtA-like barrel-sandwich hybrid" evidence="1">
    <location>
        <begin position="69"/>
        <end position="262"/>
    </location>
</feature>
<comment type="caution">
    <text evidence="3">The sequence shown here is derived from an EMBL/GenBank/DDBJ whole genome shotgun (WGS) entry which is preliminary data.</text>
</comment>
<dbReference type="AlphaFoldDB" id="A0A6V8I9V2"/>
<protein>
    <submittedName>
        <fullName evidence="3">Hemolysin secretion protein D</fullName>
    </submittedName>
</protein>
<feature type="domain" description="CusB-like beta-barrel" evidence="2">
    <location>
        <begin position="270"/>
        <end position="317"/>
    </location>
</feature>
<sequence length="373" mass="39922">MNGTHRARLLPFRLMKHVLPAGWGRIVALGLILVASGAVLATRMLLHGNTIDLCLHCESTNDAFVHADTVVLSAHVAGYVTRVPVADNARVNAGQTLVAIQDDDYRAHLAEKDATLGAARAALKVVQRQIGLEMAQIAAAEAALRMADADVAQRRLERRRQHDLITDGSTSRRDLEIADADLARLSAARDRDAALVDAARRAQDVLRAKLVQAQEDVSAAAAARELAAIDLGYTRIASPVSGQVTARMVYVGEYVGIGTQVARVAPLPDVWIVANFREVQLTHMQLGQAASITIDAFPGATFRGHVDSIGPVSGAETALLPPDNATGNFTHIVQRFPVKIVIEPDQAGIDLLRPGMSSHVSVRTLAAMRRDAP</sequence>
<gene>
    <name evidence="3" type="ORF">DmAi_19060</name>
</gene>
<reference evidence="3 4" key="1">
    <citation type="journal article" date="2020" name="Cell Rep.">
        <title>Local necrotic cells trigger systemic immune activation via gut microbiome dysbiosis in Drosophila.</title>
        <authorList>
            <person name="Kosakamoto H."/>
            <person name="Yamauchi T."/>
            <person name="Akuzawa-Tokita Y."/>
            <person name="Nishimura K."/>
            <person name="Soga T."/>
            <person name="Murakami T."/>
            <person name="Mori H."/>
            <person name="Yamamoto K."/>
            <person name="Miyazaki R."/>
            <person name="Koto A."/>
            <person name="Miura M."/>
            <person name="Obata F."/>
        </authorList>
    </citation>
    <scope>NUCLEOTIDE SEQUENCE [LARGE SCALE GENOMIC DNA]</scope>
    <source>
        <strain evidence="3 4">Ai</strain>
    </source>
</reference>
<dbReference type="InterPro" id="IPR050739">
    <property type="entry name" value="MFP"/>
</dbReference>
<evidence type="ECO:0000313" key="4">
    <source>
        <dbReference type="Proteomes" id="UP000548726"/>
    </source>
</evidence>
<evidence type="ECO:0000259" key="2">
    <source>
        <dbReference type="Pfam" id="PF25954"/>
    </source>
</evidence>
<dbReference type="Pfam" id="PF25917">
    <property type="entry name" value="BSH_RND"/>
    <property type="match status" value="1"/>
</dbReference>
<evidence type="ECO:0000259" key="1">
    <source>
        <dbReference type="Pfam" id="PF25917"/>
    </source>
</evidence>
<name>A0A6V8I9V2_9PROT</name>
<proteinExistence type="predicted"/>
<dbReference type="Gene3D" id="2.40.30.170">
    <property type="match status" value="1"/>
</dbReference>
<keyword evidence="4" id="KW-1185">Reference proteome</keyword>
<dbReference type="InterPro" id="IPR058625">
    <property type="entry name" value="MdtA-like_BSH"/>
</dbReference>
<dbReference type="SUPFAM" id="SSF111369">
    <property type="entry name" value="HlyD-like secretion proteins"/>
    <property type="match status" value="2"/>
</dbReference>